<dbReference type="GO" id="GO:0007005">
    <property type="term" value="P:mitochondrion organization"/>
    <property type="evidence" value="ECO:0007669"/>
    <property type="project" value="TreeGrafter"/>
</dbReference>
<dbReference type="EMBL" id="GEDC01006982">
    <property type="protein sequence ID" value="JAS30316.1"/>
    <property type="molecule type" value="Transcribed_RNA"/>
</dbReference>
<evidence type="ECO:0000313" key="1">
    <source>
        <dbReference type="EMBL" id="JAS30316.1"/>
    </source>
</evidence>
<dbReference type="GO" id="GO:0050684">
    <property type="term" value="P:regulation of mRNA processing"/>
    <property type="evidence" value="ECO:0007669"/>
    <property type="project" value="InterPro"/>
</dbReference>
<dbReference type="PANTHER" id="PTHR14700:SF0">
    <property type="entry name" value="PENTATRICOPEPTIDE REPEAT-CONTAINING PROTEIN 2, MITOCHONDRIAL"/>
    <property type="match status" value="1"/>
</dbReference>
<evidence type="ECO:0008006" key="2">
    <source>
        <dbReference type="Google" id="ProtNLM"/>
    </source>
</evidence>
<dbReference type="AlphaFoldDB" id="A0A1B6DXB7"/>
<name>A0A1B6DXB7_9HEMI</name>
<sequence>MSLTSRKLFSSCLQLPKIEKLAIRTLFSKTSLGLENYDRTREKVKFQFREMEDRFRSKMTDFVAPDSKNMVFTEDLKNMLYLAEGNDEDLQLLEKMMLKYKEQNSELRFGSFIFGPVIMRTYHTLNKPKEALKAFNNPALKGMFDQLGSYQILLDLLYENKMYNEMLTITDYVLNQQHHSTRYPRNVVVLTLAACYKINSPDSLKYMSKFWKDLIDAGHLPMRRAITFAAGLAINQGSPHIALELLTETARQNYVTIRSLKVSALTDLNRLDDVLPILRSVLGFDTNSNLKQTFNKDVIEKYKLAVKKLNKKDITLEFERIYEQLTNQGHIVNTSLDELLCSEIEAIDRNLQLRDQRMVAASFNYNRDARNRRFPTRPGLQDIL</sequence>
<reference evidence="1" key="1">
    <citation type="submission" date="2015-12" db="EMBL/GenBank/DDBJ databases">
        <title>De novo transcriptome assembly of four potential Pierce s Disease insect vectors from Arizona vineyards.</title>
        <authorList>
            <person name="Tassone E.E."/>
        </authorList>
    </citation>
    <scope>NUCLEOTIDE SEQUENCE</scope>
</reference>
<accession>A0A1B6DXB7</accession>
<dbReference type="PANTHER" id="PTHR14700">
    <property type="entry name" value="PENTATRICOPEPTIDE REPEAT-CONTAINING PROTEIN 2, MITOCHONDRIAL"/>
    <property type="match status" value="1"/>
</dbReference>
<dbReference type="GO" id="GO:0003723">
    <property type="term" value="F:RNA binding"/>
    <property type="evidence" value="ECO:0007669"/>
    <property type="project" value="TreeGrafter"/>
</dbReference>
<dbReference type="InterPro" id="IPR034629">
    <property type="entry name" value="PTCD2"/>
</dbReference>
<organism evidence="1">
    <name type="scientific">Clastoptera arizonana</name>
    <name type="common">Arizona spittle bug</name>
    <dbReference type="NCBI Taxonomy" id="38151"/>
    <lineage>
        <taxon>Eukaryota</taxon>
        <taxon>Metazoa</taxon>
        <taxon>Ecdysozoa</taxon>
        <taxon>Arthropoda</taxon>
        <taxon>Hexapoda</taxon>
        <taxon>Insecta</taxon>
        <taxon>Pterygota</taxon>
        <taxon>Neoptera</taxon>
        <taxon>Paraneoptera</taxon>
        <taxon>Hemiptera</taxon>
        <taxon>Auchenorrhyncha</taxon>
        <taxon>Cercopoidea</taxon>
        <taxon>Clastopteridae</taxon>
        <taxon>Clastoptera</taxon>
    </lineage>
</organism>
<dbReference type="GO" id="GO:0005739">
    <property type="term" value="C:mitochondrion"/>
    <property type="evidence" value="ECO:0007669"/>
    <property type="project" value="InterPro"/>
</dbReference>
<gene>
    <name evidence="1" type="ORF">g.7251</name>
</gene>
<proteinExistence type="predicted"/>
<protein>
    <recommendedName>
        <fullName evidence="2">Pentacotripeptide-repeat region of PRORP domain-containing protein</fullName>
    </recommendedName>
</protein>